<accession>A0ABM1QA38</accession>
<reference evidence="6 7" key="3">
    <citation type="submission" date="2025-05" db="UniProtKB">
        <authorList>
            <consortium name="RefSeq"/>
        </authorList>
    </citation>
    <scope>IDENTIFICATION</scope>
    <source>
        <tissue evidence="6 7">Leaf</tissue>
    </source>
</reference>
<keyword evidence="1" id="KW-0677">Repeat</keyword>
<dbReference type="InterPro" id="IPR032675">
    <property type="entry name" value="LRR_dom_sf"/>
</dbReference>
<reference evidence="5" key="2">
    <citation type="journal article" date="2014" name="Nat. Commun.">
        <title>The emerging biofuel crop Camelina sativa retains a highly undifferentiated hexaploid genome structure.</title>
        <authorList>
            <person name="Kagale S."/>
            <person name="Koh C."/>
            <person name="Nixon J."/>
            <person name="Bollina V."/>
            <person name="Clarke W.E."/>
            <person name="Tuteja R."/>
            <person name="Spillane C."/>
            <person name="Robinson S.J."/>
            <person name="Links M.G."/>
            <person name="Clarke C."/>
            <person name="Higgins E.E."/>
            <person name="Huebert T."/>
            <person name="Sharpe A.G."/>
            <person name="Parkin I.A."/>
        </authorList>
    </citation>
    <scope>NUCLEOTIDE SEQUENCE [LARGE SCALE GENOMIC DNA]</scope>
    <source>
        <strain evidence="5">r\DH55</strain>
    </source>
</reference>
<keyword evidence="5" id="KW-1185">Reference proteome</keyword>
<evidence type="ECO:0000256" key="1">
    <source>
        <dbReference type="ARBA" id="ARBA00022737"/>
    </source>
</evidence>
<dbReference type="PANTHER" id="PTHR33463">
    <property type="entry name" value="NB-ARC DOMAIN-CONTAINING PROTEIN-RELATED"/>
    <property type="match status" value="1"/>
</dbReference>
<dbReference type="Pfam" id="PF23598">
    <property type="entry name" value="LRR_14"/>
    <property type="match status" value="1"/>
</dbReference>
<evidence type="ECO:0000256" key="3">
    <source>
        <dbReference type="SAM" id="Phobius"/>
    </source>
</evidence>
<dbReference type="RefSeq" id="XP_019083626.1">
    <property type="nucleotide sequence ID" value="XM_019228081.1"/>
</dbReference>
<sequence length="719" mass="82677">MSFSSSVLSSLPLRKTRFILTLFFEYVPETIYRASRSYTKMNHHMSLIYIQLYTLSVSGGQTVDGIIRCFCGKGYIRNLKKNLKALERGMEDLRAIQDVVKNKVAIEETRHQQRRKEKLIDYWICEGFIGDYPVTKRARNKGYTMLGTLIRANLLTELSAEIVVMHDVVREMALWIASDFGKQKENFVVRAGVGLHEVPEVKDWGAVRRMSLMKNDIKEITCSSSKCSELITLFLQYNRNLTNISGEFLQSMKKLVVLDLWNNYFLSELPEQISELVSLQYLDLSFTSIEQLPDGFLELKKLYHLNLTYTERLCSLGGISKLLNLRILKLLGSKVHGDVSLVKELQLLEHLQVLTMTVSTNSGLEQISDDQRLANCITDLGIAGFLEKPFDLSSLPSMENLYELFVDSCHVVEIYTDIKCGEQISTDASHLRNPKIPCFTNISRLIISNCHSVKDLTWLLFAPNLVDLRIFDSRGVEEIINKEKETNLTGITPFLKLERLYLLKLTKLESIYWSSLPFPVLIDIALRDCPRLRKLPLNAKSAPRLERFDILMDPHENDIEWEDEDTKNRFLPSIRRVNHYSSFSSARVTIFFSLFLSSMFIVSFYFSSEGLKTTLLRIGIPQFLKSESTLFFFFFLVHSLFLWCVCVVHLDCIIDFALHLDYICGVCCGPVVVHLDCGFHFPIVSDYIFYTINVQFMLLGKIQASICWFLFHLAVCSIV</sequence>
<dbReference type="InterPro" id="IPR055414">
    <property type="entry name" value="LRR_R13L4/SHOC2-like"/>
</dbReference>
<feature type="transmembrane region" description="Helical" evidence="3">
    <location>
        <begin position="687"/>
        <end position="711"/>
    </location>
</feature>
<keyword evidence="3" id="KW-1133">Transmembrane helix</keyword>
<organism evidence="5 6">
    <name type="scientific">Camelina sativa</name>
    <name type="common">False flax</name>
    <name type="synonym">Myagrum sativum</name>
    <dbReference type="NCBI Taxonomy" id="90675"/>
    <lineage>
        <taxon>Eukaryota</taxon>
        <taxon>Viridiplantae</taxon>
        <taxon>Streptophyta</taxon>
        <taxon>Embryophyta</taxon>
        <taxon>Tracheophyta</taxon>
        <taxon>Spermatophyta</taxon>
        <taxon>Magnoliopsida</taxon>
        <taxon>eudicotyledons</taxon>
        <taxon>Gunneridae</taxon>
        <taxon>Pentapetalae</taxon>
        <taxon>rosids</taxon>
        <taxon>malvids</taxon>
        <taxon>Brassicales</taxon>
        <taxon>Brassicaceae</taxon>
        <taxon>Camelineae</taxon>
        <taxon>Camelina</taxon>
    </lineage>
</organism>
<dbReference type="GeneID" id="104703709"/>
<feature type="transmembrane region" description="Helical" evidence="3">
    <location>
        <begin position="629"/>
        <end position="650"/>
    </location>
</feature>
<evidence type="ECO:0000313" key="7">
    <source>
        <dbReference type="RefSeq" id="XP_019083627.1"/>
    </source>
</evidence>
<keyword evidence="2" id="KW-0611">Plant defense</keyword>
<evidence type="ECO:0000256" key="2">
    <source>
        <dbReference type="ARBA" id="ARBA00022821"/>
    </source>
</evidence>
<feature type="domain" description="Disease resistance R13L4/SHOC-2-like LRR" evidence="4">
    <location>
        <begin position="207"/>
        <end position="586"/>
    </location>
</feature>
<proteinExistence type="predicted"/>
<protein>
    <submittedName>
        <fullName evidence="6 7">Probable disease resistance protein At1g61190 isoform X1</fullName>
    </submittedName>
</protein>
<name>A0ABM1QA38_CAMSA</name>
<reference evidence="5" key="1">
    <citation type="journal article" date="1997" name="Nucleic Acids Res.">
        <title>tRNAscan-SE: a program for improved detection of transfer RNA genes in genomic sequence.</title>
        <authorList>
            <person name="Lowe T.M."/>
            <person name="Eddy S.R."/>
        </authorList>
    </citation>
    <scope>NUCLEOTIDE SEQUENCE [LARGE SCALE GENOMIC DNA]</scope>
    <source>
        <strain evidence="5">r\DH55</strain>
    </source>
</reference>
<dbReference type="PANTHER" id="PTHR33463:SF220">
    <property type="entry name" value="NB-ARC DOMAIN-CONTAINING PROTEIN"/>
    <property type="match status" value="1"/>
</dbReference>
<dbReference type="SUPFAM" id="SSF52058">
    <property type="entry name" value="L domain-like"/>
    <property type="match status" value="1"/>
</dbReference>
<keyword evidence="3" id="KW-0812">Transmembrane</keyword>
<dbReference type="Proteomes" id="UP000694864">
    <property type="component" value="Chromosome 7"/>
</dbReference>
<feature type="transmembrane region" description="Helical" evidence="3">
    <location>
        <begin position="588"/>
        <end position="608"/>
    </location>
</feature>
<evidence type="ECO:0000313" key="5">
    <source>
        <dbReference type="Proteomes" id="UP000694864"/>
    </source>
</evidence>
<dbReference type="RefSeq" id="XP_019083627.1">
    <property type="nucleotide sequence ID" value="XM_019228082.1"/>
</dbReference>
<gene>
    <name evidence="6 7" type="primary">LOC104703709</name>
</gene>
<keyword evidence="3" id="KW-0472">Membrane</keyword>
<dbReference type="InterPro" id="IPR050905">
    <property type="entry name" value="Plant_NBS-LRR"/>
</dbReference>
<evidence type="ECO:0000313" key="6">
    <source>
        <dbReference type="RefSeq" id="XP_019083626.1"/>
    </source>
</evidence>
<evidence type="ECO:0000259" key="4">
    <source>
        <dbReference type="Pfam" id="PF23598"/>
    </source>
</evidence>
<dbReference type="Gene3D" id="3.80.10.10">
    <property type="entry name" value="Ribonuclease Inhibitor"/>
    <property type="match status" value="2"/>
</dbReference>